<keyword evidence="2" id="KW-0732">Signal</keyword>
<evidence type="ECO:0000259" key="7">
    <source>
        <dbReference type="PROSITE" id="PS50026"/>
    </source>
</evidence>
<dbReference type="SUPFAM" id="SSF57196">
    <property type="entry name" value="EGF/Laminin"/>
    <property type="match status" value="2"/>
</dbReference>
<sequence>MFAVEVAKNLQNHHLLPKEQALRNTRKRKIAIWSLFPECSMVWGGISASVANTCDPNPCPTTTNSMYVCNPGTGSYTCDCKPGYTGANCDLDMASVCSTSPCLNGGTCSTKNNVDYTCGCAPGYLGIRCQCK</sequence>
<name>W2TYL2_NECAM</name>
<keyword evidence="3" id="KW-0677">Repeat</keyword>
<dbReference type="CDD" id="cd00054">
    <property type="entry name" value="EGF_CA"/>
    <property type="match status" value="2"/>
</dbReference>
<feature type="domain" description="EGF-like" evidence="7">
    <location>
        <begin position="93"/>
        <end position="130"/>
    </location>
</feature>
<dbReference type="KEGG" id="nai:NECAME_05784"/>
<dbReference type="SMART" id="SM00181">
    <property type="entry name" value="EGF"/>
    <property type="match status" value="2"/>
</dbReference>
<dbReference type="InterPro" id="IPR000742">
    <property type="entry name" value="EGF"/>
</dbReference>
<reference evidence="9" key="1">
    <citation type="journal article" date="2014" name="Nat. Genet.">
        <title>Genome of the human hookworm Necator americanus.</title>
        <authorList>
            <person name="Tang Y.T."/>
            <person name="Gao X."/>
            <person name="Rosa B.A."/>
            <person name="Abubucker S."/>
            <person name="Hallsworth-Pepin K."/>
            <person name="Martin J."/>
            <person name="Tyagi R."/>
            <person name="Heizer E."/>
            <person name="Zhang X."/>
            <person name="Bhonagiri-Palsikar V."/>
            <person name="Minx P."/>
            <person name="Warren W.C."/>
            <person name="Wang Q."/>
            <person name="Zhan B."/>
            <person name="Hotez P.J."/>
            <person name="Sternberg P.W."/>
            <person name="Dougall A."/>
            <person name="Gaze S.T."/>
            <person name="Mulvenna J."/>
            <person name="Sotillo J."/>
            <person name="Ranganathan S."/>
            <person name="Rabelo E.M."/>
            <person name="Wilson R.K."/>
            <person name="Felgner P.L."/>
            <person name="Bethony J."/>
            <person name="Hawdon J.M."/>
            <person name="Gasser R.B."/>
            <person name="Loukas A."/>
            <person name="Mitreva M."/>
        </authorList>
    </citation>
    <scope>NUCLEOTIDE SEQUENCE [LARGE SCALE GENOMIC DNA]</scope>
</reference>
<feature type="disulfide bond" evidence="6">
    <location>
        <begin position="120"/>
        <end position="129"/>
    </location>
</feature>
<evidence type="ECO:0000256" key="3">
    <source>
        <dbReference type="ARBA" id="ARBA00022737"/>
    </source>
</evidence>
<dbReference type="PROSITE" id="PS00022">
    <property type="entry name" value="EGF_1"/>
    <property type="match status" value="2"/>
</dbReference>
<protein>
    <submittedName>
        <fullName evidence="8">EGF-like domain protein</fullName>
    </submittedName>
</protein>
<evidence type="ECO:0000256" key="1">
    <source>
        <dbReference type="ARBA" id="ARBA00022536"/>
    </source>
</evidence>
<proteinExistence type="predicted"/>
<dbReference type="FunFam" id="2.10.25.10:FF:000012">
    <property type="entry name" value="Delta-like protein"/>
    <property type="match status" value="1"/>
</dbReference>
<keyword evidence="5" id="KW-0325">Glycoprotein</keyword>
<gene>
    <name evidence="8" type="ORF">NECAME_05784</name>
</gene>
<dbReference type="OrthoDB" id="430340at2759"/>
<organism evidence="8 9">
    <name type="scientific">Necator americanus</name>
    <name type="common">Human hookworm</name>
    <dbReference type="NCBI Taxonomy" id="51031"/>
    <lineage>
        <taxon>Eukaryota</taxon>
        <taxon>Metazoa</taxon>
        <taxon>Ecdysozoa</taxon>
        <taxon>Nematoda</taxon>
        <taxon>Chromadorea</taxon>
        <taxon>Rhabditida</taxon>
        <taxon>Rhabditina</taxon>
        <taxon>Rhabditomorpha</taxon>
        <taxon>Strongyloidea</taxon>
        <taxon>Ancylostomatidae</taxon>
        <taxon>Bunostominae</taxon>
        <taxon>Necator</taxon>
    </lineage>
</organism>
<keyword evidence="1 6" id="KW-0245">EGF-like domain</keyword>
<dbReference type="STRING" id="51031.W2TYL2"/>
<dbReference type="PANTHER" id="PTHR12916:SF4">
    <property type="entry name" value="UNINFLATABLE, ISOFORM C"/>
    <property type="match status" value="1"/>
</dbReference>
<keyword evidence="4 6" id="KW-1015">Disulfide bond</keyword>
<evidence type="ECO:0000256" key="2">
    <source>
        <dbReference type="ARBA" id="ARBA00022729"/>
    </source>
</evidence>
<dbReference type="EMBL" id="KI657472">
    <property type="protein sequence ID" value="ETN86938.1"/>
    <property type="molecule type" value="Genomic_DNA"/>
</dbReference>
<dbReference type="PROSITE" id="PS50026">
    <property type="entry name" value="EGF_3"/>
    <property type="match status" value="2"/>
</dbReference>
<feature type="disulfide bond" evidence="6">
    <location>
        <begin position="80"/>
        <end position="89"/>
    </location>
</feature>
<comment type="caution">
    <text evidence="6">Lacks conserved residue(s) required for the propagation of feature annotation.</text>
</comment>
<keyword evidence="9" id="KW-1185">Reference proteome</keyword>
<accession>W2TYL2</accession>
<evidence type="ECO:0000256" key="4">
    <source>
        <dbReference type="ARBA" id="ARBA00023157"/>
    </source>
</evidence>
<dbReference type="GO" id="GO:0005509">
    <property type="term" value="F:calcium ion binding"/>
    <property type="evidence" value="ECO:0007669"/>
    <property type="project" value="InterPro"/>
</dbReference>
<dbReference type="Proteomes" id="UP000053676">
    <property type="component" value="Unassembled WGS sequence"/>
</dbReference>
<dbReference type="Pfam" id="PF00008">
    <property type="entry name" value="EGF"/>
    <property type="match status" value="1"/>
</dbReference>
<dbReference type="GO" id="GO:0045597">
    <property type="term" value="P:positive regulation of cell differentiation"/>
    <property type="evidence" value="ECO:0007669"/>
    <property type="project" value="UniProtKB-ARBA"/>
</dbReference>
<feature type="domain" description="EGF-like" evidence="7">
    <location>
        <begin position="50"/>
        <end position="90"/>
    </location>
</feature>
<evidence type="ECO:0000256" key="6">
    <source>
        <dbReference type="PROSITE-ProRule" id="PRU00076"/>
    </source>
</evidence>
<evidence type="ECO:0000256" key="5">
    <source>
        <dbReference type="ARBA" id="ARBA00023180"/>
    </source>
</evidence>
<dbReference type="Gene3D" id="2.10.25.10">
    <property type="entry name" value="Laminin"/>
    <property type="match status" value="2"/>
</dbReference>
<evidence type="ECO:0000313" key="8">
    <source>
        <dbReference type="EMBL" id="ETN86938.1"/>
    </source>
</evidence>
<dbReference type="AlphaFoldDB" id="W2TYL2"/>
<dbReference type="InterPro" id="IPR001881">
    <property type="entry name" value="EGF-like_Ca-bd_dom"/>
</dbReference>
<dbReference type="PANTHER" id="PTHR12916">
    <property type="entry name" value="CYTOCHROME C OXIDASE POLYPEPTIDE VIC-2"/>
    <property type="match status" value="1"/>
</dbReference>
<dbReference type="SMART" id="SM00179">
    <property type="entry name" value="EGF_CA"/>
    <property type="match status" value="2"/>
</dbReference>
<evidence type="ECO:0000313" key="9">
    <source>
        <dbReference type="Proteomes" id="UP000053676"/>
    </source>
</evidence>
<dbReference type="PROSITE" id="PS01186">
    <property type="entry name" value="EGF_2"/>
    <property type="match status" value="1"/>
</dbReference>